<dbReference type="RefSeq" id="WP_183357333.1">
    <property type="nucleotide sequence ID" value="NZ_BAABKR010000001.1"/>
</dbReference>
<dbReference type="EMBL" id="JACIBT010000001">
    <property type="protein sequence ID" value="MBB3666951.1"/>
    <property type="molecule type" value="Genomic_DNA"/>
</dbReference>
<dbReference type="InterPro" id="IPR002591">
    <property type="entry name" value="Phosphodiest/P_Trfase"/>
</dbReference>
<dbReference type="PANTHER" id="PTHR10151">
    <property type="entry name" value="ECTONUCLEOTIDE PYROPHOSPHATASE/PHOSPHODIESTERASE"/>
    <property type="match status" value="1"/>
</dbReference>
<protein>
    <submittedName>
        <fullName evidence="1">Putative AlkP superfamily pyrophosphatase or phosphodiesterase</fullName>
    </submittedName>
</protein>
<dbReference type="GO" id="GO:0016787">
    <property type="term" value="F:hydrolase activity"/>
    <property type="evidence" value="ECO:0007669"/>
    <property type="project" value="UniProtKB-ARBA"/>
</dbReference>
<sequence length="383" mass="40838">MLTSAAAALGVGGFSNQLNLPESSITVVILADGLGDQNLAGHTGHARFLSRPWRSAQQGRSLDTGAPTTTAASLTSLGTGLTPGEHGMVGYDVFAPHLGRVVNMLGSWDAEVDPISWQPEPTVLGAAEASGTEVLTVSRPQFRDSPLTRAALRGGQFAGSSTIAGRFGLAADWIAGHRPRTATLRRGPMPKLLVYLYIDELDKTGHNLGVGSAKWVTMLENVDAAAAQFSRQLKERFGAQASVLLTADHGMINVAQQNRIDISERADLLRSVRHTGGEPRMVQLYTEPGAAEQVRSVWQQEFGDLVWAVTAEEALAAGWFGPVRAGVRPRIGDVLIAARQEAAIFHTDRTGTQPLSMVGQHGSLTEAERRVPLLELTGRGFAD</sequence>
<dbReference type="Gene3D" id="3.40.720.10">
    <property type="entry name" value="Alkaline Phosphatase, subunit A"/>
    <property type="match status" value="1"/>
</dbReference>
<accession>A0A7W5XYX5</accession>
<dbReference type="InterPro" id="IPR017850">
    <property type="entry name" value="Alkaline_phosphatase_core_sf"/>
</dbReference>
<dbReference type="AlphaFoldDB" id="A0A7W5XYX5"/>
<comment type="caution">
    <text evidence="1">The sequence shown here is derived from an EMBL/GenBank/DDBJ whole genome shotgun (WGS) entry which is preliminary data.</text>
</comment>
<proteinExistence type="predicted"/>
<dbReference type="PANTHER" id="PTHR10151:SF120">
    <property type="entry name" value="BIS(5'-ADENOSYL)-TRIPHOSPHATASE"/>
    <property type="match status" value="1"/>
</dbReference>
<dbReference type="Pfam" id="PF01663">
    <property type="entry name" value="Phosphodiest"/>
    <property type="match status" value="1"/>
</dbReference>
<reference evidence="1 2" key="1">
    <citation type="submission" date="2020-08" db="EMBL/GenBank/DDBJ databases">
        <title>Sequencing the genomes of 1000 actinobacteria strains.</title>
        <authorList>
            <person name="Klenk H.-P."/>
        </authorList>
    </citation>
    <scope>NUCLEOTIDE SEQUENCE [LARGE SCALE GENOMIC DNA]</scope>
    <source>
        <strain evidence="1 2">DSM 28238</strain>
    </source>
</reference>
<dbReference type="SUPFAM" id="SSF53649">
    <property type="entry name" value="Alkaline phosphatase-like"/>
    <property type="match status" value="1"/>
</dbReference>
<keyword evidence="2" id="KW-1185">Reference proteome</keyword>
<name>A0A7W5XYX5_9MICC</name>
<evidence type="ECO:0000313" key="2">
    <source>
        <dbReference type="Proteomes" id="UP000547528"/>
    </source>
</evidence>
<dbReference type="Proteomes" id="UP000547528">
    <property type="component" value="Unassembled WGS sequence"/>
</dbReference>
<evidence type="ECO:0000313" key="1">
    <source>
        <dbReference type="EMBL" id="MBB3666951.1"/>
    </source>
</evidence>
<gene>
    <name evidence="1" type="ORF">FHX47_000544</name>
</gene>
<organism evidence="1 2">
    <name type="scientific">Garicola koreensis</name>
    <dbReference type="NCBI Taxonomy" id="1262554"/>
    <lineage>
        <taxon>Bacteria</taxon>
        <taxon>Bacillati</taxon>
        <taxon>Actinomycetota</taxon>
        <taxon>Actinomycetes</taxon>
        <taxon>Micrococcales</taxon>
        <taxon>Micrococcaceae</taxon>
        <taxon>Garicola</taxon>
    </lineage>
</organism>